<comment type="caution">
    <text evidence="2">The sequence shown here is derived from an EMBL/GenBank/DDBJ whole genome shotgun (WGS) entry which is preliminary data.</text>
</comment>
<sequence length="83" mass="9243">PELGSPRCSAHPLVQRSQRDAGDLDRERHHRHTALAVNQGQHRCGADQCPVPCRRWRYVLSVCLCVSGRRLMLTIPAGDGCLT</sequence>
<protein>
    <submittedName>
        <fullName evidence="2">Uncharacterized protein</fullName>
    </submittedName>
</protein>
<evidence type="ECO:0000313" key="2">
    <source>
        <dbReference type="EMBL" id="CAK5284665.1"/>
    </source>
</evidence>
<accession>A0AAD2K8E0</accession>
<dbReference type="EMBL" id="CAVNYO010000480">
    <property type="protein sequence ID" value="CAK5284665.1"/>
    <property type="molecule type" value="Genomic_DNA"/>
</dbReference>
<feature type="region of interest" description="Disordered" evidence="1">
    <location>
        <begin position="1"/>
        <end position="28"/>
    </location>
</feature>
<evidence type="ECO:0000313" key="3">
    <source>
        <dbReference type="Proteomes" id="UP001295794"/>
    </source>
</evidence>
<keyword evidence="3" id="KW-1185">Reference proteome</keyword>
<evidence type="ECO:0000256" key="1">
    <source>
        <dbReference type="SAM" id="MobiDB-lite"/>
    </source>
</evidence>
<feature type="non-terminal residue" evidence="2">
    <location>
        <position position="83"/>
    </location>
</feature>
<proteinExistence type="predicted"/>
<name>A0AAD2K8E0_9AGAR</name>
<organism evidence="2 3">
    <name type="scientific">Mycena citricolor</name>
    <dbReference type="NCBI Taxonomy" id="2018698"/>
    <lineage>
        <taxon>Eukaryota</taxon>
        <taxon>Fungi</taxon>
        <taxon>Dikarya</taxon>
        <taxon>Basidiomycota</taxon>
        <taxon>Agaricomycotina</taxon>
        <taxon>Agaricomycetes</taxon>
        <taxon>Agaricomycetidae</taxon>
        <taxon>Agaricales</taxon>
        <taxon>Marasmiineae</taxon>
        <taxon>Mycenaceae</taxon>
        <taxon>Mycena</taxon>
    </lineage>
</organism>
<gene>
    <name evidence="2" type="ORF">MYCIT1_LOCUS38052</name>
</gene>
<reference evidence="2" key="1">
    <citation type="submission" date="2023-11" db="EMBL/GenBank/DDBJ databases">
        <authorList>
            <person name="De Vega J J."/>
            <person name="De Vega J J."/>
        </authorList>
    </citation>
    <scope>NUCLEOTIDE SEQUENCE</scope>
</reference>
<dbReference type="Proteomes" id="UP001295794">
    <property type="component" value="Unassembled WGS sequence"/>
</dbReference>
<feature type="compositionally biased region" description="Basic and acidic residues" evidence="1">
    <location>
        <begin position="17"/>
        <end position="27"/>
    </location>
</feature>
<feature type="non-terminal residue" evidence="2">
    <location>
        <position position="1"/>
    </location>
</feature>
<dbReference type="AlphaFoldDB" id="A0AAD2K8E0"/>